<dbReference type="Pfam" id="PF13396">
    <property type="entry name" value="PLDc_N"/>
    <property type="match status" value="1"/>
</dbReference>
<keyword evidence="9" id="KW-1185">Reference proteome</keyword>
<evidence type="ECO:0000256" key="1">
    <source>
        <dbReference type="ARBA" id="ARBA00004651"/>
    </source>
</evidence>
<name>A0ABQ1V3E8_9NOCA</name>
<comment type="caution">
    <text evidence="8">The sequence shown here is derived from an EMBL/GenBank/DDBJ whole genome shotgun (WGS) entry which is preliminary data.</text>
</comment>
<dbReference type="InterPro" id="IPR027379">
    <property type="entry name" value="CLS_N"/>
</dbReference>
<keyword evidence="4 6" id="KW-1133">Transmembrane helix</keyword>
<dbReference type="Proteomes" id="UP000632454">
    <property type="component" value="Unassembled WGS sequence"/>
</dbReference>
<reference evidence="9" key="1">
    <citation type="journal article" date="2019" name="Int. J. Syst. Evol. Microbiol.">
        <title>The Global Catalogue of Microorganisms (GCM) 10K type strain sequencing project: providing services to taxonomists for standard genome sequencing and annotation.</title>
        <authorList>
            <consortium name="The Broad Institute Genomics Platform"/>
            <consortium name="The Broad Institute Genome Sequencing Center for Infectious Disease"/>
            <person name="Wu L."/>
            <person name="Ma J."/>
        </authorList>
    </citation>
    <scope>NUCLEOTIDE SEQUENCE [LARGE SCALE GENOMIC DNA]</scope>
    <source>
        <strain evidence="9">CCM 7855</strain>
    </source>
</reference>
<keyword evidence="2" id="KW-1003">Cell membrane</keyword>
<comment type="subcellular location">
    <subcellularLocation>
        <location evidence="1">Cell membrane</location>
        <topology evidence="1">Multi-pass membrane protein</topology>
    </subcellularLocation>
</comment>
<accession>A0ABQ1V3E8</accession>
<evidence type="ECO:0000256" key="4">
    <source>
        <dbReference type="ARBA" id="ARBA00022989"/>
    </source>
</evidence>
<keyword evidence="5 6" id="KW-0472">Membrane</keyword>
<dbReference type="RefSeq" id="WP_188491324.1">
    <property type="nucleotide sequence ID" value="NZ_BMCS01000002.1"/>
</dbReference>
<evidence type="ECO:0000313" key="9">
    <source>
        <dbReference type="Proteomes" id="UP000632454"/>
    </source>
</evidence>
<feature type="transmembrane region" description="Helical" evidence="6">
    <location>
        <begin position="32"/>
        <end position="53"/>
    </location>
</feature>
<evidence type="ECO:0000313" key="8">
    <source>
        <dbReference type="EMBL" id="GGF37142.1"/>
    </source>
</evidence>
<dbReference type="EMBL" id="BMCS01000002">
    <property type="protein sequence ID" value="GGF37142.1"/>
    <property type="molecule type" value="Genomic_DNA"/>
</dbReference>
<evidence type="ECO:0000259" key="7">
    <source>
        <dbReference type="Pfam" id="PF13396"/>
    </source>
</evidence>
<feature type="domain" description="Cardiolipin synthase N-terminal" evidence="7">
    <location>
        <begin position="10"/>
        <end position="55"/>
    </location>
</feature>
<organism evidence="8 9">
    <name type="scientific">Williamsia phyllosphaerae</name>
    <dbReference type="NCBI Taxonomy" id="885042"/>
    <lineage>
        <taxon>Bacteria</taxon>
        <taxon>Bacillati</taxon>
        <taxon>Actinomycetota</taxon>
        <taxon>Actinomycetes</taxon>
        <taxon>Mycobacteriales</taxon>
        <taxon>Nocardiaceae</taxon>
        <taxon>Williamsia</taxon>
    </lineage>
</organism>
<evidence type="ECO:0000256" key="3">
    <source>
        <dbReference type="ARBA" id="ARBA00022692"/>
    </source>
</evidence>
<gene>
    <name evidence="8" type="ORF">GCM10007298_36110</name>
</gene>
<proteinExistence type="predicted"/>
<evidence type="ECO:0000256" key="5">
    <source>
        <dbReference type="ARBA" id="ARBA00023136"/>
    </source>
</evidence>
<keyword evidence="3 6" id="KW-0812">Transmembrane</keyword>
<sequence length="119" mass="13502">MPYLGLIILVLMIAALVDIISSDEVSVRGLPRWGWLLLVVILPLAGSVVWFVAGRPLDGRSGHRPRQAAALGYPEYDQPGRFVPQDPEADAAFLKQVRERAEQQRRMGEVERRRREQEQ</sequence>
<protein>
    <recommendedName>
        <fullName evidence="7">Cardiolipin synthase N-terminal domain-containing protein</fullName>
    </recommendedName>
</protein>
<evidence type="ECO:0000256" key="6">
    <source>
        <dbReference type="SAM" id="Phobius"/>
    </source>
</evidence>
<evidence type="ECO:0000256" key="2">
    <source>
        <dbReference type="ARBA" id="ARBA00022475"/>
    </source>
</evidence>